<feature type="domain" description="Peptidase S26" evidence="3">
    <location>
        <begin position="10"/>
        <end position="101"/>
    </location>
</feature>
<evidence type="ECO:0000313" key="5">
    <source>
        <dbReference type="Proteomes" id="UP000633509"/>
    </source>
</evidence>
<dbReference type="GO" id="GO:0009003">
    <property type="term" value="F:signal peptidase activity"/>
    <property type="evidence" value="ECO:0007669"/>
    <property type="project" value="UniProtKB-EC"/>
</dbReference>
<proteinExistence type="inferred from homology"/>
<comment type="similarity">
    <text evidence="2">Belongs to the peptidase S26 family.</text>
</comment>
<dbReference type="PANTHER" id="PTHR43390">
    <property type="entry name" value="SIGNAL PEPTIDASE I"/>
    <property type="match status" value="1"/>
</dbReference>
<evidence type="ECO:0000259" key="3">
    <source>
        <dbReference type="Pfam" id="PF10502"/>
    </source>
</evidence>
<organism evidence="4 5">
    <name type="scientific">Nonomuraea angiospora</name>
    <dbReference type="NCBI Taxonomy" id="46172"/>
    <lineage>
        <taxon>Bacteria</taxon>
        <taxon>Bacillati</taxon>
        <taxon>Actinomycetota</taxon>
        <taxon>Actinomycetes</taxon>
        <taxon>Streptosporangiales</taxon>
        <taxon>Streptosporangiaceae</taxon>
        <taxon>Nonomuraea</taxon>
    </lineage>
</organism>
<gene>
    <name evidence="4" type="ORF">H4W80_007870</name>
</gene>
<dbReference type="CDD" id="cd06462">
    <property type="entry name" value="Peptidase_S24_S26"/>
    <property type="match status" value="1"/>
</dbReference>
<sequence>MTGAIVVLAAVGVALAVLRVRRRYLVVTVQGESMLPAYRPGERVLVRRTPPGSLRPGQVVVLSGFAHARPGERRRERHQQLGAGPGWIIKRVAAVPGDPIPRDTVPALRGEPGTRVPAGRLVVLGDNPDHSLDSRQSGYLAADRLFGVVLRKVDQPRSAPSR</sequence>
<keyword evidence="5" id="KW-1185">Reference proteome</keyword>
<protein>
    <submittedName>
        <fullName evidence="4">Signal peptidase I</fullName>
        <ecNumber evidence="4">3.4.21.89</ecNumber>
    </submittedName>
</protein>
<keyword evidence="4" id="KW-0378">Hydrolase</keyword>
<dbReference type="SUPFAM" id="SSF51306">
    <property type="entry name" value="LexA/Signal peptidase"/>
    <property type="match status" value="1"/>
</dbReference>
<dbReference type="Gene3D" id="2.10.109.10">
    <property type="entry name" value="Umud Fragment, subunit A"/>
    <property type="match status" value="1"/>
</dbReference>
<dbReference type="InterPro" id="IPR036286">
    <property type="entry name" value="LexA/Signal_pep-like_sf"/>
</dbReference>
<comment type="subcellular location">
    <subcellularLocation>
        <location evidence="1">Cell membrane</location>
        <topology evidence="1">Single-pass type II membrane protein</topology>
    </subcellularLocation>
</comment>
<dbReference type="InterPro" id="IPR000223">
    <property type="entry name" value="Pept_S26A_signal_pept_1"/>
</dbReference>
<accession>A0ABR9M9M2</accession>
<name>A0ABR9M9M2_9ACTN</name>
<dbReference type="Pfam" id="PF10502">
    <property type="entry name" value="Peptidase_S26"/>
    <property type="match status" value="2"/>
</dbReference>
<dbReference type="EC" id="3.4.21.89" evidence="4"/>
<reference evidence="4 5" key="1">
    <citation type="submission" date="2020-10" db="EMBL/GenBank/DDBJ databases">
        <title>Sequencing the genomes of 1000 actinobacteria strains.</title>
        <authorList>
            <person name="Klenk H.-P."/>
        </authorList>
    </citation>
    <scope>NUCLEOTIDE SEQUENCE [LARGE SCALE GENOMIC DNA]</scope>
    <source>
        <strain evidence="4 5">DSM 43173</strain>
    </source>
</reference>
<dbReference type="PANTHER" id="PTHR43390:SF1">
    <property type="entry name" value="CHLOROPLAST PROCESSING PEPTIDASE"/>
    <property type="match status" value="1"/>
</dbReference>
<dbReference type="InterPro" id="IPR019533">
    <property type="entry name" value="Peptidase_S26"/>
</dbReference>
<dbReference type="EMBL" id="JADBEK010000001">
    <property type="protein sequence ID" value="MBE1589612.1"/>
    <property type="molecule type" value="Genomic_DNA"/>
</dbReference>
<feature type="domain" description="Peptidase S26" evidence="3">
    <location>
        <begin position="113"/>
        <end position="149"/>
    </location>
</feature>
<dbReference type="Proteomes" id="UP000633509">
    <property type="component" value="Unassembled WGS sequence"/>
</dbReference>
<evidence type="ECO:0000256" key="2">
    <source>
        <dbReference type="ARBA" id="ARBA00009370"/>
    </source>
</evidence>
<evidence type="ECO:0000256" key="1">
    <source>
        <dbReference type="ARBA" id="ARBA00004401"/>
    </source>
</evidence>
<dbReference type="PRINTS" id="PR00727">
    <property type="entry name" value="LEADERPTASE"/>
</dbReference>
<evidence type="ECO:0000313" key="4">
    <source>
        <dbReference type="EMBL" id="MBE1589612.1"/>
    </source>
</evidence>
<dbReference type="RefSeq" id="WP_318787261.1">
    <property type="nucleotide sequence ID" value="NZ_JADBEK010000001.1"/>
</dbReference>
<comment type="caution">
    <text evidence="4">The sequence shown here is derived from an EMBL/GenBank/DDBJ whole genome shotgun (WGS) entry which is preliminary data.</text>
</comment>